<keyword evidence="1" id="KW-1133">Transmembrane helix</keyword>
<reference evidence="3" key="1">
    <citation type="submission" date="2021-02" db="EMBL/GenBank/DDBJ databases">
        <title>Sequencing the genomes of 1000 actinobacteria strains.</title>
        <authorList>
            <person name="Klenk H.-P."/>
        </authorList>
    </citation>
    <scope>NUCLEOTIDE SEQUENCE</scope>
    <source>
        <strain evidence="3">DSM 22850</strain>
    </source>
</reference>
<organism evidence="3 4">
    <name type="scientific">Leucobacter exalbidus</name>
    <dbReference type="NCBI Taxonomy" id="662960"/>
    <lineage>
        <taxon>Bacteria</taxon>
        <taxon>Bacillati</taxon>
        <taxon>Actinomycetota</taxon>
        <taxon>Actinomycetes</taxon>
        <taxon>Micrococcales</taxon>
        <taxon>Microbacteriaceae</taxon>
        <taxon>Leucobacter</taxon>
    </lineage>
</organism>
<proteinExistence type="predicted"/>
<protein>
    <submittedName>
        <fullName evidence="3">Membrane protein</fullName>
    </submittedName>
</protein>
<accession>A0A940T4G5</accession>
<comment type="caution">
    <text evidence="3">The sequence shown here is derived from an EMBL/GenBank/DDBJ whole genome shotgun (WGS) entry which is preliminary data.</text>
</comment>
<feature type="transmembrane region" description="Helical" evidence="1">
    <location>
        <begin position="102"/>
        <end position="124"/>
    </location>
</feature>
<evidence type="ECO:0000259" key="2">
    <source>
        <dbReference type="Pfam" id="PF05232"/>
    </source>
</evidence>
<sequence>MTAPGHNPSVHAHAVSLPEASATAHEVLATAQVTITQAAARIAAATGQLATVVTQAKPRDARFFATTPVLRRIAFVIGYEGLSLIFTIFVLGALLGHGGGESTLTAVLVTITATAWNYVWNLLYEMIERRRGMRGRGIWSRAIHAFGYEGGVLVFTVPLVAFILGVSLLEAFAIEGGLLVFFLVFTLVYTWGFDRVCGLPASAR</sequence>
<keyword evidence="1" id="KW-0812">Transmembrane</keyword>
<dbReference type="InterPro" id="IPR007896">
    <property type="entry name" value="BTP_bacteria"/>
</dbReference>
<dbReference type="Proteomes" id="UP000675163">
    <property type="component" value="Unassembled WGS sequence"/>
</dbReference>
<dbReference type="AlphaFoldDB" id="A0A940T4G5"/>
<name>A0A940T4G5_9MICO</name>
<dbReference type="InterPro" id="IPR058208">
    <property type="entry name" value="PACE"/>
</dbReference>
<keyword evidence="4" id="KW-1185">Reference proteome</keyword>
<evidence type="ECO:0000313" key="3">
    <source>
        <dbReference type="EMBL" id="MBP1327212.1"/>
    </source>
</evidence>
<evidence type="ECO:0000313" key="4">
    <source>
        <dbReference type="Proteomes" id="UP000675163"/>
    </source>
</evidence>
<feature type="transmembrane region" description="Helical" evidence="1">
    <location>
        <begin position="172"/>
        <end position="192"/>
    </location>
</feature>
<feature type="transmembrane region" description="Helical" evidence="1">
    <location>
        <begin position="73"/>
        <end position="96"/>
    </location>
</feature>
<dbReference type="EMBL" id="JAFIDA010000001">
    <property type="protein sequence ID" value="MBP1327212.1"/>
    <property type="molecule type" value="Genomic_DNA"/>
</dbReference>
<keyword evidence="1" id="KW-0472">Membrane</keyword>
<feature type="domain" description="Chlorhexidine efflux transporter" evidence="2">
    <location>
        <begin position="69"/>
        <end position="130"/>
    </location>
</feature>
<gene>
    <name evidence="3" type="ORF">JOF28_002444</name>
</gene>
<dbReference type="RefSeq" id="WP_209705998.1">
    <property type="nucleotide sequence ID" value="NZ_JAFIDA010000001.1"/>
</dbReference>
<evidence type="ECO:0000256" key="1">
    <source>
        <dbReference type="SAM" id="Phobius"/>
    </source>
</evidence>
<dbReference type="NCBIfam" id="NF033664">
    <property type="entry name" value="PACE_transport"/>
    <property type="match status" value="1"/>
</dbReference>
<feature type="transmembrane region" description="Helical" evidence="1">
    <location>
        <begin position="145"/>
        <end position="166"/>
    </location>
</feature>
<dbReference type="Pfam" id="PF05232">
    <property type="entry name" value="BTP"/>
    <property type="match status" value="2"/>
</dbReference>
<feature type="domain" description="Chlorhexidine efflux transporter" evidence="2">
    <location>
        <begin position="136"/>
        <end position="197"/>
    </location>
</feature>